<dbReference type="GO" id="GO:0000976">
    <property type="term" value="F:transcription cis-regulatory region binding"/>
    <property type="evidence" value="ECO:0007669"/>
    <property type="project" value="TreeGrafter"/>
</dbReference>
<dbReference type="Pfam" id="PF03466">
    <property type="entry name" value="LysR_substrate"/>
    <property type="match status" value="1"/>
</dbReference>
<protein>
    <submittedName>
        <fullName evidence="6">DNA-binding transcriptional regulator, LysR family</fullName>
    </submittedName>
</protein>
<dbReference type="PROSITE" id="PS50931">
    <property type="entry name" value="HTH_LYSR"/>
    <property type="match status" value="1"/>
</dbReference>
<dbReference type="OrthoDB" id="7506954at2"/>
<dbReference type="SUPFAM" id="SSF53850">
    <property type="entry name" value="Periplasmic binding protein-like II"/>
    <property type="match status" value="1"/>
</dbReference>
<gene>
    <name evidence="6" type="ORF">SAMN04488044_1937</name>
</gene>
<dbReference type="PANTHER" id="PTHR30126">
    <property type="entry name" value="HTH-TYPE TRANSCRIPTIONAL REGULATOR"/>
    <property type="match status" value="1"/>
</dbReference>
<dbReference type="Gene3D" id="1.10.10.10">
    <property type="entry name" value="Winged helix-like DNA-binding domain superfamily/Winged helix DNA-binding domain"/>
    <property type="match status" value="1"/>
</dbReference>
<evidence type="ECO:0000256" key="3">
    <source>
        <dbReference type="ARBA" id="ARBA00023125"/>
    </source>
</evidence>
<dbReference type="CDD" id="cd05466">
    <property type="entry name" value="PBP2_LTTR_substrate"/>
    <property type="match status" value="1"/>
</dbReference>
<evidence type="ECO:0000313" key="6">
    <source>
        <dbReference type="EMBL" id="SHH11346.1"/>
    </source>
</evidence>
<keyword evidence="2" id="KW-0805">Transcription regulation</keyword>
<dbReference type="InterPro" id="IPR036390">
    <property type="entry name" value="WH_DNA-bd_sf"/>
</dbReference>
<proteinExistence type="inferred from homology"/>
<dbReference type="EMBL" id="FQWM01000003">
    <property type="protein sequence ID" value="SHH11346.1"/>
    <property type="molecule type" value="Genomic_DNA"/>
</dbReference>
<accession>A0A1M5QBU8</accession>
<dbReference type="RefSeq" id="WP_072792847.1">
    <property type="nucleotide sequence ID" value="NZ_FQWM01000003.1"/>
</dbReference>
<feature type="domain" description="HTH lysR-type" evidence="5">
    <location>
        <begin position="11"/>
        <end position="68"/>
    </location>
</feature>
<dbReference type="SUPFAM" id="SSF46785">
    <property type="entry name" value="Winged helix' DNA-binding domain"/>
    <property type="match status" value="1"/>
</dbReference>
<dbReference type="PANTHER" id="PTHR30126:SF98">
    <property type="entry name" value="HTH-TYPE TRANSCRIPTIONAL ACTIVATOR BAUR"/>
    <property type="match status" value="1"/>
</dbReference>
<dbReference type="InterPro" id="IPR000847">
    <property type="entry name" value="LysR_HTH_N"/>
</dbReference>
<organism evidence="6 7">
    <name type="scientific">Cognatishimia maritima</name>
    <dbReference type="NCBI Taxonomy" id="870908"/>
    <lineage>
        <taxon>Bacteria</taxon>
        <taxon>Pseudomonadati</taxon>
        <taxon>Pseudomonadota</taxon>
        <taxon>Alphaproteobacteria</taxon>
        <taxon>Rhodobacterales</taxon>
        <taxon>Paracoccaceae</taxon>
        <taxon>Cognatishimia</taxon>
    </lineage>
</organism>
<evidence type="ECO:0000256" key="4">
    <source>
        <dbReference type="ARBA" id="ARBA00023163"/>
    </source>
</evidence>
<dbReference type="InterPro" id="IPR005119">
    <property type="entry name" value="LysR_subst-bd"/>
</dbReference>
<dbReference type="InterPro" id="IPR036388">
    <property type="entry name" value="WH-like_DNA-bd_sf"/>
</dbReference>
<name>A0A1M5QBU8_9RHOB</name>
<comment type="similarity">
    <text evidence="1">Belongs to the LysR transcriptional regulatory family.</text>
</comment>
<evidence type="ECO:0000256" key="2">
    <source>
        <dbReference type="ARBA" id="ARBA00023015"/>
    </source>
</evidence>
<dbReference type="Proteomes" id="UP000184211">
    <property type="component" value="Unassembled WGS sequence"/>
</dbReference>
<dbReference type="GO" id="GO:0003700">
    <property type="term" value="F:DNA-binding transcription factor activity"/>
    <property type="evidence" value="ECO:0007669"/>
    <property type="project" value="InterPro"/>
</dbReference>
<sequence length="314" mass="34674">MRLNRLQIHSQDLELIRVFTEVTRAGGISAAEARLKLDRSTISRHVKSLETRLGGTLCHRGRTGFALTELGRNVFYAGIKLEDSMEEVRCRLTSARSKFRGTLRIGVSDHCLTNPAARLIESIAKFQEAAPDVSLQIETAPPSSLLGKVADRDLHACVVGLPIEEAKFETMPLFSEYFVLCGAKSALADITSPEDLGQIGFGLAVRSEERAFEASVLEKLPIRSPIARARGLDSLALLLAAGRHVGLLPMHTLPHISGPDHELALVPRSERLTAERKFVFARLRSRAPSRSLEFLMKCMKEEHAIDQHQLGDQI</sequence>
<dbReference type="STRING" id="870908.SAMN04488044_1937"/>
<keyword evidence="3 6" id="KW-0238">DNA-binding</keyword>
<dbReference type="Pfam" id="PF00126">
    <property type="entry name" value="HTH_1"/>
    <property type="match status" value="1"/>
</dbReference>
<evidence type="ECO:0000256" key="1">
    <source>
        <dbReference type="ARBA" id="ARBA00009437"/>
    </source>
</evidence>
<dbReference type="Gene3D" id="3.40.190.10">
    <property type="entry name" value="Periplasmic binding protein-like II"/>
    <property type="match status" value="2"/>
</dbReference>
<evidence type="ECO:0000313" key="7">
    <source>
        <dbReference type="Proteomes" id="UP000184211"/>
    </source>
</evidence>
<keyword evidence="4" id="KW-0804">Transcription</keyword>
<evidence type="ECO:0000259" key="5">
    <source>
        <dbReference type="PROSITE" id="PS50931"/>
    </source>
</evidence>
<dbReference type="AlphaFoldDB" id="A0A1M5QBU8"/>
<keyword evidence="7" id="KW-1185">Reference proteome</keyword>
<reference evidence="7" key="1">
    <citation type="submission" date="2016-11" db="EMBL/GenBank/DDBJ databases">
        <authorList>
            <person name="Varghese N."/>
            <person name="Submissions S."/>
        </authorList>
    </citation>
    <scope>NUCLEOTIDE SEQUENCE [LARGE SCALE GENOMIC DNA]</scope>
    <source>
        <strain evidence="7">DSM 28223</strain>
    </source>
</reference>